<dbReference type="InterPro" id="IPR001523">
    <property type="entry name" value="Paired_dom"/>
</dbReference>
<dbReference type="SUPFAM" id="SSF46689">
    <property type="entry name" value="Homeodomain-like"/>
    <property type="match status" value="1"/>
</dbReference>
<accession>A0A914WCG8</accession>
<dbReference type="Proteomes" id="UP000887566">
    <property type="component" value="Unplaced"/>
</dbReference>
<evidence type="ECO:0000256" key="8">
    <source>
        <dbReference type="SAM" id="MobiDB-lite"/>
    </source>
</evidence>
<evidence type="ECO:0000256" key="4">
    <source>
        <dbReference type="ARBA" id="ARBA00023015"/>
    </source>
</evidence>
<keyword evidence="2" id="KW-0217">Developmental protein</keyword>
<keyword evidence="3" id="KW-0563">Paired box</keyword>
<name>A0A914WCG8_9BILA</name>
<dbReference type="Pfam" id="PF00292">
    <property type="entry name" value="PAX"/>
    <property type="match status" value="1"/>
</dbReference>
<sequence length="249" mass="27388">MFDQSFGNLDSSKNITTTAHDSLDSFELDFDFDEWINGTAALLHPFNESSSVAETAHSGHSSASDASVKNPDTDDSSPDGTAGAMRRINRFGRTYVCGRPLSINIRKAICELYQSGWKPCAIATALNVTHGCVSKIVKRYQTTGTVEARKIGGSHPRKSLPAVVNAIIKYKTEQPTLRTWELRDRLLTDGLCDSTTLPTTSSINRIIRQNLGRFFSRNHKRSNSTNGVNRNYCDNKNFSAGIGNCAFSD</sequence>
<dbReference type="Gene3D" id="1.10.10.10">
    <property type="entry name" value="Winged helix-like DNA-binding domain superfamily/Winged helix DNA-binding domain"/>
    <property type="match status" value="2"/>
</dbReference>
<comment type="subcellular location">
    <subcellularLocation>
        <location evidence="1">Nucleus</location>
    </subcellularLocation>
</comment>
<keyword evidence="5" id="KW-0238">DNA-binding</keyword>
<proteinExistence type="predicted"/>
<dbReference type="SMART" id="SM00351">
    <property type="entry name" value="PAX"/>
    <property type="match status" value="1"/>
</dbReference>
<keyword evidence="7" id="KW-0539">Nucleus</keyword>
<evidence type="ECO:0000256" key="2">
    <source>
        <dbReference type="ARBA" id="ARBA00022473"/>
    </source>
</evidence>
<reference evidence="11" key="1">
    <citation type="submission" date="2022-11" db="UniProtKB">
        <authorList>
            <consortium name="WormBaseParasite"/>
        </authorList>
    </citation>
    <scope>IDENTIFICATION</scope>
</reference>
<keyword evidence="6" id="KW-0804">Transcription</keyword>
<dbReference type="AlphaFoldDB" id="A0A914WCG8"/>
<dbReference type="PRINTS" id="PR00027">
    <property type="entry name" value="PAIREDBOX"/>
</dbReference>
<dbReference type="GO" id="GO:0000981">
    <property type="term" value="F:DNA-binding transcription factor activity, RNA polymerase II-specific"/>
    <property type="evidence" value="ECO:0007669"/>
    <property type="project" value="TreeGrafter"/>
</dbReference>
<dbReference type="GO" id="GO:0005634">
    <property type="term" value="C:nucleus"/>
    <property type="evidence" value="ECO:0007669"/>
    <property type="project" value="UniProtKB-SubCell"/>
</dbReference>
<dbReference type="GO" id="GO:0000978">
    <property type="term" value="F:RNA polymerase II cis-regulatory region sequence-specific DNA binding"/>
    <property type="evidence" value="ECO:0007669"/>
    <property type="project" value="TreeGrafter"/>
</dbReference>
<dbReference type="InterPro" id="IPR043565">
    <property type="entry name" value="PAX_fam"/>
</dbReference>
<dbReference type="WBParaSite" id="PSAMB.scaffold3725size17112.g22365.t1">
    <property type="protein sequence ID" value="PSAMB.scaffold3725size17112.g22365.t1"/>
    <property type="gene ID" value="PSAMB.scaffold3725size17112.g22365"/>
</dbReference>
<dbReference type="InterPro" id="IPR036388">
    <property type="entry name" value="WH-like_DNA-bd_sf"/>
</dbReference>
<evidence type="ECO:0000313" key="10">
    <source>
        <dbReference type="Proteomes" id="UP000887566"/>
    </source>
</evidence>
<feature type="region of interest" description="Disordered" evidence="8">
    <location>
        <begin position="53"/>
        <end position="84"/>
    </location>
</feature>
<evidence type="ECO:0000256" key="6">
    <source>
        <dbReference type="ARBA" id="ARBA00023163"/>
    </source>
</evidence>
<evidence type="ECO:0000256" key="5">
    <source>
        <dbReference type="ARBA" id="ARBA00023125"/>
    </source>
</evidence>
<evidence type="ECO:0000259" key="9">
    <source>
        <dbReference type="PROSITE" id="PS51057"/>
    </source>
</evidence>
<protein>
    <submittedName>
        <fullName evidence="11">Paired domain-containing protein</fullName>
    </submittedName>
</protein>
<dbReference type="InterPro" id="IPR009057">
    <property type="entry name" value="Homeodomain-like_sf"/>
</dbReference>
<feature type="compositionally biased region" description="Low complexity" evidence="8">
    <location>
        <begin position="56"/>
        <end position="67"/>
    </location>
</feature>
<keyword evidence="4" id="KW-0805">Transcription regulation</keyword>
<evidence type="ECO:0000256" key="3">
    <source>
        <dbReference type="ARBA" id="ARBA00022724"/>
    </source>
</evidence>
<organism evidence="10 11">
    <name type="scientific">Plectus sambesii</name>
    <dbReference type="NCBI Taxonomy" id="2011161"/>
    <lineage>
        <taxon>Eukaryota</taxon>
        <taxon>Metazoa</taxon>
        <taxon>Ecdysozoa</taxon>
        <taxon>Nematoda</taxon>
        <taxon>Chromadorea</taxon>
        <taxon>Plectida</taxon>
        <taxon>Plectina</taxon>
        <taxon>Plectoidea</taxon>
        <taxon>Plectidae</taxon>
        <taxon>Plectus</taxon>
    </lineage>
</organism>
<evidence type="ECO:0000256" key="1">
    <source>
        <dbReference type="ARBA" id="ARBA00004123"/>
    </source>
</evidence>
<evidence type="ECO:0000256" key="7">
    <source>
        <dbReference type="ARBA" id="ARBA00023242"/>
    </source>
</evidence>
<feature type="domain" description="Paired" evidence="9">
    <location>
        <begin position="84"/>
        <end position="210"/>
    </location>
</feature>
<dbReference type="PANTHER" id="PTHR45636">
    <property type="entry name" value="PAIRED BOX PROTEIN PAX-6-RELATED-RELATED"/>
    <property type="match status" value="1"/>
</dbReference>
<evidence type="ECO:0000313" key="11">
    <source>
        <dbReference type="WBParaSite" id="PSAMB.scaffold3725size17112.g22365.t1"/>
    </source>
</evidence>
<keyword evidence="10" id="KW-1185">Reference proteome</keyword>
<dbReference type="PROSITE" id="PS51057">
    <property type="entry name" value="PAIRED_2"/>
    <property type="match status" value="1"/>
</dbReference>
<dbReference type="PANTHER" id="PTHR45636:SF52">
    <property type="entry name" value="PAIRED DOMAIN-CONTAINING PROTEIN"/>
    <property type="match status" value="1"/>
</dbReference>